<dbReference type="EMBL" id="CP113517">
    <property type="protein sequence ID" value="WAR47071.1"/>
    <property type="molecule type" value="Genomic_DNA"/>
</dbReference>
<gene>
    <name evidence="10" type="ORF">NM686_015770</name>
</gene>
<feature type="transmembrane region" description="Helical" evidence="8">
    <location>
        <begin position="151"/>
        <end position="171"/>
    </location>
</feature>
<feature type="transmembrane region" description="Helical" evidence="8">
    <location>
        <begin position="253"/>
        <end position="277"/>
    </location>
</feature>
<evidence type="ECO:0000256" key="3">
    <source>
        <dbReference type="ARBA" id="ARBA00022448"/>
    </source>
</evidence>
<evidence type="ECO:0000313" key="10">
    <source>
        <dbReference type="EMBL" id="WAR47071.1"/>
    </source>
</evidence>
<dbReference type="Gene3D" id="1.20.1250.20">
    <property type="entry name" value="MFS general substrate transporter like domains"/>
    <property type="match status" value="1"/>
</dbReference>
<feature type="transmembrane region" description="Helical" evidence="8">
    <location>
        <begin position="62"/>
        <end position="82"/>
    </location>
</feature>
<feature type="transmembrane region" description="Helical" evidence="8">
    <location>
        <begin position="88"/>
        <end position="113"/>
    </location>
</feature>
<keyword evidence="4" id="KW-1003">Cell membrane</keyword>
<feature type="transmembrane region" description="Helical" evidence="8">
    <location>
        <begin position="467"/>
        <end position="486"/>
    </location>
</feature>
<evidence type="ECO:0000313" key="11">
    <source>
        <dbReference type="Proteomes" id="UP001162780"/>
    </source>
</evidence>
<evidence type="ECO:0000256" key="6">
    <source>
        <dbReference type="ARBA" id="ARBA00022989"/>
    </source>
</evidence>
<dbReference type="Gene3D" id="1.20.1720.10">
    <property type="entry name" value="Multidrug resistance protein D"/>
    <property type="match status" value="1"/>
</dbReference>
<feature type="transmembrane region" description="Helical" evidence="8">
    <location>
        <begin position="183"/>
        <end position="203"/>
    </location>
</feature>
<dbReference type="InterPro" id="IPR020846">
    <property type="entry name" value="MFS_dom"/>
</dbReference>
<organism evidence="10 11">
    <name type="scientific">Methylomonas rapida</name>
    <dbReference type="NCBI Taxonomy" id="2963939"/>
    <lineage>
        <taxon>Bacteria</taxon>
        <taxon>Pseudomonadati</taxon>
        <taxon>Pseudomonadota</taxon>
        <taxon>Gammaproteobacteria</taxon>
        <taxon>Methylococcales</taxon>
        <taxon>Methylococcaceae</taxon>
        <taxon>Methylomonas</taxon>
    </lineage>
</organism>
<keyword evidence="6 8" id="KW-1133">Transmembrane helix</keyword>
<dbReference type="CDD" id="cd17503">
    <property type="entry name" value="MFS_LmrB_MDR_like"/>
    <property type="match status" value="1"/>
</dbReference>
<comment type="subcellular location">
    <subcellularLocation>
        <location evidence="1">Cell membrane</location>
        <topology evidence="1">Multi-pass membrane protein</topology>
    </subcellularLocation>
</comment>
<evidence type="ECO:0000256" key="1">
    <source>
        <dbReference type="ARBA" id="ARBA00004651"/>
    </source>
</evidence>
<dbReference type="NCBIfam" id="TIGR00711">
    <property type="entry name" value="efflux_EmrB"/>
    <property type="match status" value="1"/>
</dbReference>
<sequence length="500" mass="54828">MVFGIFMAILDIQIVASSLEQIQAGLSATADEITWVQTAYLVAEVVIIPLSGWLARAFSTRILFVLSCSGFTLMSLCCVFAWNLPSMVVFRAFQGVFGGAMIPTVFAVIYTLFPRHLQPAMVIVVGMVVMIAPTAGPVLGGYLTEVSSWKTLFLVNLVPGILVCLATWKFVRVDEPNWDLLDKIDFLGIVYIVIFLGSLQYVLEEGVREQWFESREIVFFSLVAALSGFAMFYRELTIEHPIVDLWAFRNRNFAVGCTLGFVLGIGLFTLMFLMPVYLASVKGLNSLQIGQYIMVTGLFQFLSAFVAGPLAKRIDSRLMLALGLSGFAFGCWINGNLTQESGYWEFFWPQAIRGFSLMFCFLPINSLALGTLPPDEVKNASGLYNLTRNLGGAIGLALANTLMTHLNKLHYAVLREHVTPGSPQAQTLLAGLRQRLAAAGAPDPETAALKQVYGLLMREAEVMTLNTLFHTLALIFALALLLMPWVSKVSAEAAEAAAGH</sequence>
<feature type="transmembrane region" description="Helical" evidence="8">
    <location>
        <begin position="34"/>
        <end position="55"/>
    </location>
</feature>
<keyword evidence="3" id="KW-0813">Transport</keyword>
<dbReference type="Pfam" id="PF07690">
    <property type="entry name" value="MFS_1"/>
    <property type="match status" value="1"/>
</dbReference>
<dbReference type="InterPro" id="IPR004638">
    <property type="entry name" value="EmrB-like"/>
</dbReference>
<comment type="similarity">
    <text evidence="2">Belongs to the major facilitator superfamily. EmrB family.</text>
</comment>
<evidence type="ECO:0000256" key="4">
    <source>
        <dbReference type="ARBA" id="ARBA00022475"/>
    </source>
</evidence>
<dbReference type="InterPro" id="IPR011701">
    <property type="entry name" value="MFS"/>
</dbReference>
<dbReference type="SUPFAM" id="SSF103473">
    <property type="entry name" value="MFS general substrate transporter"/>
    <property type="match status" value="1"/>
</dbReference>
<keyword evidence="11" id="KW-1185">Reference proteome</keyword>
<dbReference type="PROSITE" id="PS50850">
    <property type="entry name" value="MFS"/>
    <property type="match status" value="1"/>
</dbReference>
<name>A0ABY7GRE2_9GAMM</name>
<feature type="transmembrane region" description="Helical" evidence="8">
    <location>
        <begin position="355"/>
        <end position="372"/>
    </location>
</feature>
<dbReference type="InterPro" id="IPR036259">
    <property type="entry name" value="MFS_trans_sf"/>
</dbReference>
<evidence type="ECO:0000256" key="2">
    <source>
        <dbReference type="ARBA" id="ARBA00008537"/>
    </source>
</evidence>
<feature type="domain" description="Major facilitator superfamily (MFS) profile" evidence="9">
    <location>
        <begin position="1"/>
        <end position="491"/>
    </location>
</feature>
<dbReference type="PANTHER" id="PTHR42718:SF9">
    <property type="entry name" value="MAJOR FACILITATOR SUPERFAMILY MULTIDRUG TRANSPORTER MFSC"/>
    <property type="match status" value="1"/>
</dbReference>
<evidence type="ECO:0000256" key="8">
    <source>
        <dbReference type="SAM" id="Phobius"/>
    </source>
</evidence>
<keyword evidence="5 8" id="KW-0812">Transmembrane</keyword>
<evidence type="ECO:0000256" key="5">
    <source>
        <dbReference type="ARBA" id="ARBA00022692"/>
    </source>
</evidence>
<feature type="transmembrane region" description="Helical" evidence="8">
    <location>
        <begin position="215"/>
        <end position="233"/>
    </location>
</feature>
<feature type="transmembrane region" description="Helical" evidence="8">
    <location>
        <begin position="120"/>
        <end position="139"/>
    </location>
</feature>
<keyword evidence="7 8" id="KW-0472">Membrane</keyword>
<reference evidence="10" key="1">
    <citation type="submission" date="2022-11" db="EMBL/GenBank/DDBJ databases">
        <title>Methylomonas rapida sp. nov., Carotenoid-Producing Obligate Methanotrophs with High Growth Characteristics and Biotechnological Potential.</title>
        <authorList>
            <person name="Tikhonova E.N."/>
            <person name="Suleimanov R.Z."/>
            <person name="Miroshnikov K."/>
            <person name="Oshkin I.Y."/>
            <person name="Belova S.E."/>
            <person name="Danilova O.V."/>
            <person name="Ashikhmin A."/>
            <person name="Konopkin A."/>
            <person name="But S.Y."/>
            <person name="Khmelenina V.N."/>
            <person name="Kuznetsov N."/>
            <person name="Pimenov N.V."/>
            <person name="Dedysh S.N."/>
        </authorList>
    </citation>
    <scope>NUCLEOTIDE SEQUENCE</scope>
    <source>
        <strain evidence="10">MP1</strain>
    </source>
</reference>
<feature type="transmembrane region" description="Helical" evidence="8">
    <location>
        <begin position="289"/>
        <end position="311"/>
    </location>
</feature>
<evidence type="ECO:0000259" key="9">
    <source>
        <dbReference type="PROSITE" id="PS50850"/>
    </source>
</evidence>
<accession>A0ABY7GRE2</accession>
<protein>
    <submittedName>
        <fullName evidence="10">DHA2 family efflux MFS transporter permease subunit</fullName>
    </submittedName>
</protein>
<evidence type="ECO:0000256" key="7">
    <source>
        <dbReference type="ARBA" id="ARBA00023136"/>
    </source>
</evidence>
<feature type="transmembrane region" description="Helical" evidence="8">
    <location>
        <begin position="318"/>
        <end position="335"/>
    </location>
</feature>
<dbReference type="PANTHER" id="PTHR42718">
    <property type="entry name" value="MAJOR FACILITATOR SUPERFAMILY MULTIDRUG TRANSPORTER MFSC"/>
    <property type="match status" value="1"/>
</dbReference>
<dbReference type="Proteomes" id="UP001162780">
    <property type="component" value="Chromosome"/>
</dbReference>
<proteinExistence type="inferred from homology"/>